<dbReference type="Pfam" id="PF00378">
    <property type="entry name" value="ECH_1"/>
    <property type="match status" value="1"/>
</dbReference>
<dbReference type="Proteomes" id="UP001596501">
    <property type="component" value="Unassembled WGS sequence"/>
</dbReference>
<gene>
    <name evidence="1" type="ORF">ACFQPB_21855</name>
</gene>
<organism evidence="1 2">
    <name type="scientific">Hydrogenophaga atypica</name>
    <dbReference type="NCBI Taxonomy" id="249409"/>
    <lineage>
        <taxon>Bacteria</taxon>
        <taxon>Pseudomonadati</taxon>
        <taxon>Pseudomonadota</taxon>
        <taxon>Betaproteobacteria</taxon>
        <taxon>Burkholderiales</taxon>
        <taxon>Comamonadaceae</taxon>
        <taxon>Hydrogenophaga</taxon>
    </lineage>
</organism>
<dbReference type="SUPFAM" id="SSF52096">
    <property type="entry name" value="ClpP/crotonase"/>
    <property type="match status" value="1"/>
</dbReference>
<evidence type="ECO:0000313" key="1">
    <source>
        <dbReference type="EMBL" id="MFC7411510.1"/>
    </source>
</evidence>
<protein>
    <submittedName>
        <fullName evidence="1">Enoyl-CoA hydratase-related protein</fullName>
    </submittedName>
</protein>
<evidence type="ECO:0000313" key="2">
    <source>
        <dbReference type="Proteomes" id="UP001596501"/>
    </source>
</evidence>
<accession>A0ABW2QVF7</accession>
<sequence length="76" mass="8209">MIEGMVIIRLNRPEWMNTLGGTMKPDLAKAFFELARDDASVRCVVLTGTGDKAFCAGADIKERAGGTAHPADYHVT</sequence>
<dbReference type="InterPro" id="IPR029045">
    <property type="entry name" value="ClpP/crotonase-like_dom_sf"/>
</dbReference>
<dbReference type="Gene3D" id="3.90.226.10">
    <property type="entry name" value="2-enoyl-CoA Hydratase, Chain A, domain 1"/>
    <property type="match status" value="1"/>
</dbReference>
<dbReference type="PANTHER" id="PTHR11941:SF54">
    <property type="entry name" value="ENOYL-COA HYDRATASE, MITOCHONDRIAL"/>
    <property type="match status" value="1"/>
</dbReference>
<dbReference type="EMBL" id="JBHTCA010000034">
    <property type="protein sequence ID" value="MFC7411510.1"/>
    <property type="molecule type" value="Genomic_DNA"/>
</dbReference>
<dbReference type="InterPro" id="IPR001753">
    <property type="entry name" value="Enoyl-CoA_hydra/iso"/>
</dbReference>
<dbReference type="PANTHER" id="PTHR11941">
    <property type="entry name" value="ENOYL-COA HYDRATASE-RELATED"/>
    <property type="match status" value="1"/>
</dbReference>
<keyword evidence="2" id="KW-1185">Reference proteome</keyword>
<name>A0ABW2QVF7_9BURK</name>
<proteinExistence type="predicted"/>
<reference evidence="2" key="1">
    <citation type="journal article" date="2019" name="Int. J. Syst. Evol. Microbiol.">
        <title>The Global Catalogue of Microorganisms (GCM) 10K type strain sequencing project: providing services to taxonomists for standard genome sequencing and annotation.</title>
        <authorList>
            <consortium name="The Broad Institute Genomics Platform"/>
            <consortium name="The Broad Institute Genome Sequencing Center for Infectious Disease"/>
            <person name="Wu L."/>
            <person name="Ma J."/>
        </authorList>
    </citation>
    <scope>NUCLEOTIDE SEQUENCE [LARGE SCALE GENOMIC DNA]</scope>
    <source>
        <strain evidence="2">CGMCC 1.12371</strain>
    </source>
</reference>
<comment type="caution">
    <text evidence="1">The sequence shown here is derived from an EMBL/GenBank/DDBJ whole genome shotgun (WGS) entry which is preliminary data.</text>
</comment>
<dbReference type="CDD" id="cd06558">
    <property type="entry name" value="crotonase-like"/>
    <property type="match status" value="1"/>
</dbReference>